<dbReference type="InterPro" id="IPR046524">
    <property type="entry name" value="DUF6701"/>
</dbReference>
<gene>
    <name evidence="2" type="ORF">C7C56_014300</name>
</gene>
<accession>A0A2U2HJS6</accession>
<protein>
    <recommendedName>
        <fullName evidence="1">DUF6701 domain-containing protein</fullName>
    </recommendedName>
</protein>
<proteinExistence type="predicted"/>
<dbReference type="Proteomes" id="UP000241421">
    <property type="component" value="Unassembled WGS sequence"/>
</dbReference>
<dbReference type="Pfam" id="PF20419">
    <property type="entry name" value="DUF6701"/>
    <property type="match status" value="1"/>
</dbReference>
<evidence type="ECO:0000313" key="2">
    <source>
        <dbReference type="EMBL" id="PWF47733.1"/>
    </source>
</evidence>
<evidence type="ECO:0000259" key="1">
    <source>
        <dbReference type="Pfam" id="PF20419"/>
    </source>
</evidence>
<dbReference type="AlphaFoldDB" id="A0A2U2HJS6"/>
<comment type="caution">
    <text evidence="2">The sequence shown here is derived from an EMBL/GenBank/DDBJ whole genome shotgun (WGS) entry which is preliminary data.</text>
</comment>
<organism evidence="2 3">
    <name type="scientific">Massilia glaciei</name>
    <dbReference type="NCBI Taxonomy" id="1524097"/>
    <lineage>
        <taxon>Bacteria</taxon>
        <taxon>Pseudomonadati</taxon>
        <taxon>Pseudomonadota</taxon>
        <taxon>Betaproteobacteria</taxon>
        <taxon>Burkholderiales</taxon>
        <taxon>Oxalobacteraceae</taxon>
        <taxon>Telluria group</taxon>
        <taxon>Massilia</taxon>
    </lineage>
</organism>
<feature type="domain" description="DUF6701" evidence="1">
    <location>
        <begin position="469"/>
        <end position="1086"/>
    </location>
</feature>
<sequence length="1087" mass="110814">MLTEQDRDKPARRPRRLPGLRAALAALLLWLCVAPAALAAFTVNYITINGVATRTIPAGTFSVTVNVTLTEGWWWRSTIFSTSTSGISCHHSSIQPNYRYNGTHNWTYNMNLPTLVGQQLLVQGTRDPNCTGIRYALTPNVLTIAVNGANPTNTTGSVTWTVSFSEPVNGVRLGDFGLVKTGIGGTSEIVSVTSSDGSGAFAIGTTGSARYGTVYTVTVSTGTGSGTIGLNVTDSDTIVNLGGVPLGGAGAGNGSRTGAVLTIDRTAPVGTISCQTPALCGTSNPTAATSVTWQVVFSEAVTGVDAAKFALSGTGTAGSAITSVTGSGTTYLVTANTSVSGTLALNLTQNLGTLLDLVGNAATATSASLSNTYTVQIAPALNHVRIVHDGTALTCLPETVTIKACANAACSSLYIGAVSVTPTVVTGVTWSPNPIAFNNGSATATVRRSATGTLTLGGTVTAPAGTSLTCQNGATVGDCALVFNTNSCTFDAVEPTLNANSSIYTKLSGNAFSLDVLALASGAPAPSSTATGTATVMDASAVSTAEPCGTTALSPGQNFAFNGSTGRATITLTPYFQAARNARIKILTSNGVTSCSSDNFALRPRNLSVTSAGAYPATADAAGVSASATVAGNVFSAGSEAFSLAAAPTSFVPSPAGPVTAVTGYNGVPLINQNRVQPSGATQGSVAGVFAAGSLSGGSWAARGDAFTYSEVGYFRFQPWGVYDQGTFADVDRLKATPECYSDARLNSTLDPADPNVLVSNKFGCYFGNNAASPYVGRFVPDHFALSAAAVVNRSSLSCPVASTFTYMGEAMAPTLTLTARNAAGGTTFNYTGTFARFAPAAQMNLRAIDDAAPTRTPFPACAALKAHPCISADTVTGSFTNGVASAIRLPITVFRPLAPVGPFAAFKVGVKPVDSDNVALKAADLTLDPVNAAAAAATHAKLGATPAILRHGRLNIANTYGSELLDMGVKMTAQYWAGGSYLTNGLDNCSGLDGTDFTMIHDGSGPNGINADNMSIGENFLDGAELVGGVGKIVLRRPMTAAPANLRPTKKGSVTLKSSRDYLPGQGRATFGVYKSGPVIYVRETY</sequence>
<evidence type="ECO:0000313" key="3">
    <source>
        <dbReference type="Proteomes" id="UP000241421"/>
    </source>
</evidence>
<dbReference type="EMBL" id="PXWF02000233">
    <property type="protein sequence ID" value="PWF47733.1"/>
    <property type="molecule type" value="Genomic_DNA"/>
</dbReference>
<keyword evidence="3" id="KW-1185">Reference proteome</keyword>
<name>A0A2U2HJS6_9BURK</name>
<reference evidence="2 3" key="1">
    <citation type="submission" date="2018-04" db="EMBL/GenBank/DDBJ databases">
        <title>Massilia violaceinigra sp. nov., a novel purple-pigmented bacterium isolated from Tianshan glacier, Xinjiang, China.</title>
        <authorList>
            <person name="Wang H."/>
        </authorList>
    </citation>
    <scope>NUCLEOTIDE SEQUENCE [LARGE SCALE GENOMIC DNA]</scope>
    <source>
        <strain evidence="2 3">B448-2</strain>
    </source>
</reference>